<proteinExistence type="predicted"/>
<evidence type="ECO:0000259" key="1">
    <source>
        <dbReference type="Pfam" id="PF04326"/>
    </source>
</evidence>
<reference evidence="2" key="2">
    <citation type="journal article" date="2021" name="PeerJ">
        <title>Extensive microbial diversity within the chicken gut microbiome revealed by metagenomics and culture.</title>
        <authorList>
            <person name="Gilroy R."/>
            <person name="Ravi A."/>
            <person name="Getino M."/>
            <person name="Pursley I."/>
            <person name="Horton D.L."/>
            <person name="Alikhan N.F."/>
            <person name="Baker D."/>
            <person name="Gharbi K."/>
            <person name="Hall N."/>
            <person name="Watson M."/>
            <person name="Adriaenssens E.M."/>
            <person name="Foster-Nyarko E."/>
            <person name="Jarju S."/>
            <person name="Secka A."/>
            <person name="Antonio M."/>
            <person name="Oren A."/>
            <person name="Chaudhuri R.R."/>
            <person name="La Ragione R."/>
            <person name="Hildebrand F."/>
            <person name="Pallen M.J."/>
        </authorList>
    </citation>
    <scope>NUCLEOTIDE SEQUENCE</scope>
    <source>
        <strain evidence="2">14700</strain>
    </source>
</reference>
<dbReference type="Gene3D" id="3.30.950.30">
    <property type="entry name" value="Schlafen, AAA domain"/>
    <property type="match status" value="1"/>
</dbReference>
<comment type="caution">
    <text evidence="2">The sequence shown here is derived from an EMBL/GenBank/DDBJ whole genome shotgun (WGS) entry which is preliminary data.</text>
</comment>
<dbReference type="PANTHER" id="PTHR30595">
    <property type="entry name" value="GLPR-RELATED TRANSCRIPTIONAL REPRESSOR"/>
    <property type="match status" value="1"/>
</dbReference>
<reference evidence="2" key="1">
    <citation type="submission" date="2020-10" db="EMBL/GenBank/DDBJ databases">
        <authorList>
            <person name="Gilroy R."/>
        </authorList>
    </citation>
    <scope>NUCLEOTIDE SEQUENCE</scope>
    <source>
        <strain evidence="2">14700</strain>
    </source>
</reference>
<dbReference type="InterPro" id="IPR007421">
    <property type="entry name" value="Schlafen_AlbA_2_dom"/>
</dbReference>
<dbReference type="Proteomes" id="UP000810292">
    <property type="component" value="Unassembled WGS sequence"/>
</dbReference>
<dbReference type="Gene3D" id="3.30.565.60">
    <property type="match status" value="1"/>
</dbReference>
<evidence type="ECO:0000313" key="3">
    <source>
        <dbReference type="Proteomes" id="UP000810292"/>
    </source>
</evidence>
<evidence type="ECO:0000313" key="2">
    <source>
        <dbReference type="EMBL" id="MBO8469367.1"/>
    </source>
</evidence>
<dbReference type="PANTHER" id="PTHR30595:SF6">
    <property type="entry name" value="SCHLAFEN ALBA-2 DOMAIN-CONTAINING PROTEIN"/>
    <property type="match status" value="1"/>
</dbReference>
<gene>
    <name evidence="2" type="ORF">IAA72_06255</name>
</gene>
<dbReference type="InterPro" id="IPR038461">
    <property type="entry name" value="Schlafen_AlbA_2_dom_sf"/>
</dbReference>
<dbReference type="Pfam" id="PF04326">
    <property type="entry name" value="SLFN_AlbA_2"/>
    <property type="match status" value="1"/>
</dbReference>
<protein>
    <submittedName>
        <fullName evidence="2">DNA binding domain-containing protein</fullName>
    </submittedName>
</protein>
<dbReference type="EMBL" id="JADIMF010000098">
    <property type="protein sequence ID" value="MBO8469367.1"/>
    <property type="molecule type" value="Genomic_DNA"/>
</dbReference>
<dbReference type="Pfam" id="PF13749">
    <property type="entry name" value="HATPase_c_4"/>
    <property type="match status" value="1"/>
</dbReference>
<dbReference type="AlphaFoldDB" id="A0A9D9ND37"/>
<dbReference type="InterPro" id="IPR038475">
    <property type="entry name" value="RecG_C_sf"/>
</dbReference>
<organism evidence="2 3">
    <name type="scientific">Candidatus Ornithospirochaeta stercoravium</name>
    <dbReference type="NCBI Taxonomy" id="2840897"/>
    <lineage>
        <taxon>Bacteria</taxon>
        <taxon>Pseudomonadati</taxon>
        <taxon>Spirochaetota</taxon>
        <taxon>Spirochaetia</taxon>
        <taxon>Spirochaetales</taxon>
        <taxon>Spirochaetaceae</taxon>
        <taxon>Spirochaetaceae incertae sedis</taxon>
        <taxon>Candidatus Ornithospirochaeta</taxon>
    </lineage>
</organism>
<name>A0A9D9ND37_9SPIO</name>
<sequence length="486" mass="55117">MQKGFDYLALVHLLRSYKQEEDWFEFKLNKVIPEMLGKYVSALSNSAAISQHPYGYLVWGIDDSTHEVKGTSFYPETEKKGNMDLLNWLILNITPRINIDFIELETETGKHIVVMEVPAAISEPVRFMKDEYLRIGSHVQPLLKYPDYERILWKRFEHVPAEKHIVQGGVELDDLNKLLILEQYFVLQGLPTPSSTKRQAEKFLDEGFVVHQDDGAYGITALGALLFARDLRQFPSLASKALRIIRYQGAGRINAVNDITVSEGYAISFEKTCSLVYEFLKRPETIDGGLRKENFLFPPASVREVLGNILIHQDLSVMGAGPLVEVFDNRLEGSNPGALLVPADRVIDAPPRARNEALAAFLRRLHVCEERGSGFDRMEEGLESVMQPSPLVETALDFTRIKLFRYASFKDWTKADKIRTCYFTVCLKYIETVPVSNSMLRSRFGIDQANSAIVSRVVNDTIEAGLIRIQDASVGAKARRYEPYWA</sequence>
<accession>A0A9D9ND37</accession>
<feature type="domain" description="Schlafen AlbA-2" evidence="1">
    <location>
        <begin position="20"/>
        <end position="141"/>
    </location>
</feature>